<dbReference type="EMBL" id="JANVFO010000019">
    <property type="protein sequence ID" value="KAJ3733264.1"/>
    <property type="molecule type" value="Genomic_DNA"/>
</dbReference>
<evidence type="ECO:0000256" key="10">
    <source>
        <dbReference type="SAM" id="MobiDB-lite"/>
    </source>
</evidence>
<feature type="domain" description="RING-type" evidence="11">
    <location>
        <begin position="164"/>
        <end position="202"/>
    </location>
</feature>
<name>A0AA38JI44_9AGAR</name>
<dbReference type="GO" id="GO:0008270">
    <property type="term" value="F:zinc ion binding"/>
    <property type="evidence" value="ECO:0007669"/>
    <property type="project" value="UniProtKB-KW"/>
</dbReference>
<evidence type="ECO:0000259" key="12">
    <source>
        <dbReference type="PROSITE" id="PS51873"/>
    </source>
</evidence>
<dbReference type="InterPro" id="IPR001841">
    <property type="entry name" value="Znf_RING"/>
</dbReference>
<evidence type="ECO:0000313" key="14">
    <source>
        <dbReference type="Proteomes" id="UP001176059"/>
    </source>
</evidence>
<evidence type="ECO:0000256" key="9">
    <source>
        <dbReference type="PROSITE-ProRule" id="PRU00175"/>
    </source>
</evidence>
<protein>
    <recommendedName>
        <fullName evidence="2">RBR-type E3 ubiquitin transferase</fullName>
        <ecNumber evidence="2">2.3.2.31</ecNumber>
    </recommendedName>
</protein>
<dbReference type="InterPro" id="IPR002867">
    <property type="entry name" value="IBR_dom"/>
</dbReference>
<evidence type="ECO:0000256" key="3">
    <source>
        <dbReference type="ARBA" id="ARBA00022679"/>
    </source>
</evidence>
<dbReference type="GO" id="GO:0016567">
    <property type="term" value="P:protein ubiquitination"/>
    <property type="evidence" value="ECO:0007669"/>
    <property type="project" value="InterPro"/>
</dbReference>
<dbReference type="SUPFAM" id="SSF57850">
    <property type="entry name" value="RING/U-box"/>
    <property type="match status" value="2"/>
</dbReference>
<keyword evidence="3" id="KW-0808">Transferase</keyword>
<proteinExistence type="predicted"/>
<keyword evidence="8" id="KW-0862">Zinc</keyword>
<evidence type="ECO:0000256" key="4">
    <source>
        <dbReference type="ARBA" id="ARBA00022723"/>
    </source>
</evidence>
<reference evidence="13" key="2">
    <citation type="journal article" date="2023" name="Proc. Natl. Acad. Sci. U.S.A.">
        <title>A global phylogenomic analysis of the shiitake genus Lentinula.</title>
        <authorList>
            <person name="Sierra-Patev S."/>
            <person name="Min B."/>
            <person name="Naranjo-Ortiz M."/>
            <person name="Looney B."/>
            <person name="Konkel Z."/>
            <person name="Slot J.C."/>
            <person name="Sakamoto Y."/>
            <person name="Steenwyk J.L."/>
            <person name="Rokas A."/>
            <person name="Carro J."/>
            <person name="Camarero S."/>
            <person name="Ferreira P."/>
            <person name="Molpeceres G."/>
            <person name="Ruiz-Duenas F.J."/>
            <person name="Serrano A."/>
            <person name="Henrissat B."/>
            <person name="Drula E."/>
            <person name="Hughes K.W."/>
            <person name="Mata J.L."/>
            <person name="Ishikawa N.K."/>
            <person name="Vargas-Isla R."/>
            <person name="Ushijima S."/>
            <person name="Smith C.A."/>
            <person name="Donoghue J."/>
            <person name="Ahrendt S."/>
            <person name="Andreopoulos W."/>
            <person name="He G."/>
            <person name="LaButti K."/>
            <person name="Lipzen A."/>
            <person name="Ng V."/>
            <person name="Riley R."/>
            <person name="Sandor L."/>
            <person name="Barry K."/>
            <person name="Martinez A.T."/>
            <person name="Xiao Y."/>
            <person name="Gibbons J.G."/>
            <person name="Terashima K."/>
            <person name="Grigoriev I.V."/>
            <person name="Hibbett D."/>
        </authorList>
    </citation>
    <scope>NUCLEOTIDE SEQUENCE</scope>
    <source>
        <strain evidence="13">ET3784</strain>
    </source>
</reference>
<organism evidence="13 14">
    <name type="scientific">Lentinula guzmanii</name>
    <dbReference type="NCBI Taxonomy" id="2804957"/>
    <lineage>
        <taxon>Eukaryota</taxon>
        <taxon>Fungi</taxon>
        <taxon>Dikarya</taxon>
        <taxon>Basidiomycota</taxon>
        <taxon>Agaricomycotina</taxon>
        <taxon>Agaricomycetes</taxon>
        <taxon>Agaricomycetidae</taxon>
        <taxon>Agaricales</taxon>
        <taxon>Marasmiineae</taxon>
        <taxon>Omphalotaceae</taxon>
        <taxon>Lentinula</taxon>
    </lineage>
</organism>
<dbReference type="Gene3D" id="1.20.120.1750">
    <property type="match status" value="1"/>
</dbReference>
<gene>
    <name evidence="13" type="ORF">DFJ43DRAFT_245876</name>
</gene>
<dbReference type="PROSITE" id="PS00518">
    <property type="entry name" value="ZF_RING_1"/>
    <property type="match status" value="1"/>
</dbReference>
<dbReference type="PROSITE" id="PS50089">
    <property type="entry name" value="ZF_RING_2"/>
    <property type="match status" value="1"/>
</dbReference>
<keyword evidence="6 9" id="KW-0863">Zinc-finger</keyword>
<evidence type="ECO:0000259" key="11">
    <source>
        <dbReference type="PROSITE" id="PS50089"/>
    </source>
</evidence>
<dbReference type="EC" id="2.3.2.31" evidence="2"/>
<dbReference type="Proteomes" id="UP001176059">
    <property type="component" value="Unassembled WGS sequence"/>
</dbReference>
<keyword evidence="4" id="KW-0479">Metal-binding</keyword>
<keyword evidence="7" id="KW-0833">Ubl conjugation pathway</keyword>
<feature type="compositionally biased region" description="Low complexity" evidence="10">
    <location>
        <begin position="79"/>
        <end position="89"/>
    </location>
</feature>
<feature type="region of interest" description="Disordered" evidence="10">
    <location>
        <begin position="125"/>
        <end position="154"/>
    </location>
</feature>
<sequence length="390" mass="42820">MATIPPPLGNIDRESALLIARLALGDIDDLRGGTAIPDQQYALELMAQDFAQVLSYLNNIEVDNQHIDHRSHSPDNDSDAGSSSSLSPSDVLQIDDESYLIEFNNEPAASSSGLLMSGISQTDDGNVELPPIRHTPSSVSDLEHPPQASSSSTGYPLVEPVPACVICMESHDDDSVYRVQTCEHYYCASCLAHYVETCINDESLFPPKCCGRTLNFTLEKESGSSPVEDLVGFLEVSEIDGDLSARLRAKASELKVSLEDRVYCPYPRCSKFLGSWASLKSIYGVPETSFPFRDSSHPVPPRILCTSCLKYLCVLCKGPAHVHLTCPVIDEQLADDKLRDLAREKKWQTCPKCKAIIELTQGCNHIVCRCGSEFCYNCGSVWTSVCVCRQ</sequence>
<feature type="region of interest" description="Disordered" evidence="10">
    <location>
        <begin position="67"/>
        <end position="89"/>
    </location>
</feature>
<keyword evidence="5" id="KW-0677">Repeat</keyword>
<dbReference type="Pfam" id="PF01485">
    <property type="entry name" value="IBR"/>
    <property type="match status" value="2"/>
</dbReference>
<dbReference type="InterPro" id="IPR044066">
    <property type="entry name" value="TRIAD_supradom"/>
</dbReference>
<evidence type="ECO:0000256" key="2">
    <source>
        <dbReference type="ARBA" id="ARBA00012251"/>
    </source>
</evidence>
<dbReference type="InterPro" id="IPR031127">
    <property type="entry name" value="E3_UB_ligase_RBR"/>
</dbReference>
<dbReference type="CDD" id="cd22584">
    <property type="entry name" value="Rcat_RBR_unk"/>
    <property type="match status" value="1"/>
</dbReference>
<keyword evidence="14" id="KW-1185">Reference proteome</keyword>
<dbReference type="InterPro" id="IPR013083">
    <property type="entry name" value="Znf_RING/FYVE/PHD"/>
</dbReference>
<evidence type="ECO:0000256" key="6">
    <source>
        <dbReference type="ARBA" id="ARBA00022771"/>
    </source>
</evidence>
<comment type="caution">
    <text evidence="13">The sequence shown here is derived from an EMBL/GenBank/DDBJ whole genome shotgun (WGS) entry which is preliminary data.</text>
</comment>
<dbReference type="AlphaFoldDB" id="A0AA38JI44"/>
<comment type="catalytic activity">
    <reaction evidence="1">
        <text>[E2 ubiquitin-conjugating enzyme]-S-ubiquitinyl-L-cysteine + [acceptor protein]-L-lysine = [E2 ubiquitin-conjugating enzyme]-L-cysteine + [acceptor protein]-N(6)-ubiquitinyl-L-lysine.</text>
        <dbReference type="EC" id="2.3.2.31"/>
    </reaction>
</comment>
<evidence type="ECO:0000256" key="1">
    <source>
        <dbReference type="ARBA" id="ARBA00001798"/>
    </source>
</evidence>
<dbReference type="Gene3D" id="3.30.40.10">
    <property type="entry name" value="Zinc/RING finger domain, C3HC4 (zinc finger)"/>
    <property type="match status" value="1"/>
</dbReference>
<dbReference type="GO" id="GO:0061630">
    <property type="term" value="F:ubiquitin protein ligase activity"/>
    <property type="evidence" value="ECO:0007669"/>
    <property type="project" value="UniProtKB-EC"/>
</dbReference>
<accession>A0AA38JI44</accession>
<dbReference type="PROSITE" id="PS51873">
    <property type="entry name" value="TRIAD"/>
    <property type="match status" value="1"/>
</dbReference>
<dbReference type="PANTHER" id="PTHR11685">
    <property type="entry name" value="RBR FAMILY RING FINGER AND IBR DOMAIN-CONTAINING"/>
    <property type="match status" value="1"/>
</dbReference>
<evidence type="ECO:0000313" key="13">
    <source>
        <dbReference type="EMBL" id="KAJ3733264.1"/>
    </source>
</evidence>
<dbReference type="SMART" id="SM00647">
    <property type="entry name" value="IBR"/>
    <property type="match status" value="2"/>
</dbReference>
<dbReference type="InterPro" id="IPR017907">
    <property type="entry name" value="Znf_RING_CS"/>
</dbReference>
<evidence type="ECO:0000256" key="5">
    <source>
        <dbReference type="ARBA" id="ARBA00022737"/>
    </source>
</evidence>
<reference evidence="13" key="1">
    <citation type="submission" date="2022-08" db="EMBL/GenBank/DDBJ databases">
        <authorList>
            <consortium name="DOE Joint Genome Institute"/>
            <person name="Min B."/>
            <person name="Sierra-Patev S."/>
            <person name="Naranjo-Ortiz M."/>
            <person name="Looney B."/>
            <person name="Konkel Z."/>
            <person name="Slot J.C."/>
            <person name="Sakamoto Y."/>
            <person name="Steenwyk J.L."/>
            <person name="Rokas A."/>
            <person name="Carro J."/>
            <person name="Camarero S."/>
            <person name="Ferreira P."/>
            <person name="Molpeceres G."/>
            <person name="Ruiz-duenas F.J."/>
            <person name="Serrano A."/>
            <person name="Henrissat B."/>
            <person name="Drula E."/>
            <person name="Hughes K.W."/>
            <person name="Mata J.L."/>
            <person name="Ishikawa N.K."/>
            <person name="Vargas-Isla R."/>
            <person name="Ushijima S."/>
            <person name="Smith C.A."/>
            <person name="Ahrendt S."/>
            <person name="Andreopoulos W."/>
            <person name="He G."/>
            <person name="LaButti K."/>
            <person name="Lipzen A."/>
            <person name="Ng V."/>
            <person name="Riley R."/>
            <person name="Sandor L."/>
            <person name="Barry K."/>
            <person name="Martinez A.T."/>
            <person name="Xiao Y."/>
            <person name="Gibbons J.G."/>
            <person name="Terashima K."/>
            <person name="Hibbett D.S."/>
            <person name="Grigoriev I.V."/>
        </authorList>
    </citation>
    <scope>NUCLEOTIDE SEQUENCE</scope>
    <source>
        <strain evidence="13">ET3784</strain>
    </source>
</reference>
<evidence type="ECO:0000256" key="7">
    <source>
        <dbReference type="ARBA" id="ARBA00022786"/>
    </source>
</evidence>
<feature type="domain" description="RING-type" evidence="12">
    <location>
        <begin position="160"/>
        <end position="390"/>
    </location>
</feature>
<evidence type="ECO:0000256" key="8">
    <source>
        <dbReference type="ARBA" id="ARBA00022833"/>
    </source>
</evidence>